<dbReference type="AlphaFoldDB" id="A0A8H4LBM4"/>
<sequence>MAAPASPRGNVMTSAELEAYQKRRAQEDAERRSSSSDDEEDQINYDSDSDSEAPKYANQRKRQEAHLAGYRQQMMKTTEGPTSPLPPPYARTPSLRGPWMGIPDDDDDDDVPLAVLQAQRRSFGRDAMSRLSGVRSNPNLRATAQEHMMRPGSSQGNHGTHLALPSFARGLPQDPFADSQEAAWNPNVDKHQFTGGLVGMIASEERAKAARRGSPSGNFQPSHSPVSNPFALTSGPYQLGQMNQMGSISQTNLGMSHMGSMSQTNLGMGQMNSPYGMGMPAMPHSQPSSRPQTPTLGFQMQPQQMQFLQPQSQFLQSMPGAGQHRSSHSWGGFPPQQTMMNNGMVNGGSTFVTPKYGSYTPSIAPSERSTVGLPSRYRPVTRTNN</sequence>
<gene>
    <name evidence="2" type="ORF">FALBO_7317</name>
</gene>
<dbReference type="Proteomes" id="UP000554235">
    <property type="component" value="Unassembled WGS sequence"/>
</dbReference>
<comment type="caution">
    <text evidence="2">The sequence shown here is derived from an EMBL/GenBank/DDBJ whole genome shotgun (WGS) entry which is preliminary data.</text>
</comment>
<dbReference type="EMBL" id="JAADYS010000970">
    <property type="protein sequence ID" value="KAF4465831.1"/>
    <property type="molecule type" value="Genomic_DNA"/>
</dbReference>
<reference evidence="2 3" key="1">
    <citation type="submission" date="2020-01" db="EMBL/GenBank/DDBJ databases">
        <title>Identification and distribution of gene clusters putatively required for synthesis of sphingolipid metabolism inhibitors in phylogenetically diverse species of the filamentous fungus Fusarium.</title>
        <authorList>
            <person name="Kim H.-S."/>
            <person name="Busman M."/>
            <person name="Brown D.W."/>
            <person name="Divon H."/>
            <person name="Uhlig S."/>
            <person name="Proctor R.H."/>
        </authorList>
    </citation>
    <scope>NUCLEOTIDE SEQUENCE [LARGE SCALE GENOMIC DNA]</scope>
    <source>
        <strain evidence="2 3">NRRL 20459</strain>
    </source>
</reference>
<dbReference type="OrthoDB" id="5396252at2759"/>
<dbReference type="PANTHER" id="PTHR42068:SF1">
    <property type="entry name" value="YALI0B18964P"/>
    <property type="match status" value="1"/>
</dbReference>
<proteinExistence type="predicted"/>
<feature type="region of interest" description="Disordered" evidence="1">
    <location>
        <begin position="1"/>
        <end position="95"/>
    </location>
</feature>
<evidence type="ECO:0000313" key="3">
    <source>
        <dbReference type="Proteomes" id="UP000554235"/>
    </source>
</evidence>
<accession>A0A8H4LBM4</accession>
<feature type="compositionally biased region" description="Acidic residues" evidence="1">
    <location>
        <begin position="36"/>
        <end position="51"/>
    </location>
</feature>
<name>A0A8H4LBM4_9HYPO</name>
<dbReference type="PANTHER" id="PTHR42068">
    <property type="entry name" value="YALI0B18964P"/>
    <property type="match status" value="1"/>
</dbReference>
<feature type="region of interest" description="Disordered" evidence="1">
    <location>
        <begin position="361"/>
        <end position="385"/>
    </location>
</feature>
<protein>
    <submittedName>
        <fullName evidence="2">Uncharacterized protein</fullName>
    </submittedName>
</protein>
<organism evidence="2 3">
    <name type="scientific">Fusarium albosuccineum</name>
    <dbReference type="NCBI Taxonomy" id="1237068"/>
    <lineage>
        <taxon>Eukaryota</taxon>
        <taxon>Fungi</taxon>
        <taxon>Dikarya</taxon>
        <taxon>Ascomycota</taxon>
        <taxon>Pezizomycotina</taxon>
        <taxon>Sordariomycetes</taxon>
        <taxon>Hypocreomycetidae</taxon>
        <taxon>Hypocreales</taxon>
        <taxon>Nectriaceae</taxon>
        <taxon>Fusarium</taxon>
        <taxon>Fusarium decemcellulare species complex</taxon>
    </lineage>
</organism>
<evidence type="ECO:0000313" key="2">
    <source>
        <dbReference type="EMBL" id="KAF4465831.1"/>
    </source>
</evidence>
<keyword evidence="3" id="KW-1185">Reference proteome</keyword>
<evidence type="ECO:0000256" key="1">
    <source>
        <dbReference type="SAM" id="MobiDB-lite"/>
    </source>
</evidence>
<feature type="compositionally biased region" description="Basic and acidic residues" evidence="1">
    <location>
        <begin position="19"/>
        <end position="35"/>
    </location>
</feature>